<dbReference type="RefSeq" id="WP_169430719.1">
    <property type="nucleotide sequence ID" value="NZ_CP027561.1"/>
</dbReference>
<evidence type="ECO:0000313" key="2">
    <source>
        <dbReference type="Proteomes" id="UP000501669"/>
    </source>
</evidence>
<gene>
    <name evidence="1" type="ORF">C6Y56_16310</name>
</gene>
<dbReference type="EMBL" id="CP027561">
    <property type="protein sequence ID" value="QJP96059.1"/>
    <property type="molecule type" value="Genomic_DNA"/>
</dbReference>
<dbReference type="PROSITE" id="PS51257">
    <property type="entry name" value="PROKAR_LIPOPROTEIN"/>
    <property type="match status" value="1"/>
</dbReference>
<dbReference type="AlphaFoldDB" id="A0A7Z3H0Z8"/>
<evidence type="ECO:0008006" key="3">
    <source>
        <dbReference type="Google" id="ProtNLM"/>
    </source>
</evidence>
<proteinExistence type="predicted"/>
<name>A0A7Z3H0Z8_PSEFL</name>
<reference evidence="1 2" key="1">
    <citation type="submission" date="2018-03" db="EMBL/GenBank/DDBJ databases">
        <title>Complete genome sequence of Pseudomonas fluorescens sp. G7.</title>
        <authorList>
            <person name="Gao C.-H."/>
            <person name="Li Z."/>
            <person name="Cai P."/>
        </authorList>
    </citation>
    <scope>NUCLEOTIDE SEQUENCE [LARGE SCALE GENOMIC DNA]</scope>
    <source>
        <strain evidence="1 2">G7</strain>
    </source>
</reference>
<dbReference type="Proteomes" id="UP000501669">
    <property type="component" value="Chromosome"/>
</dbReference>
<accession>A0A7Z3H0Z8</accession>
<organism evidence="1 2">
    <name type="scientific">Pseudomonas fluorescens</name>
    <dbReference type="NCBI Taxonomy" id="294"/>
    <lineage>
        <taxon>Bacteria</taxon>
        <taxon>Pseudomonadati</taxon>
        <taxon>Pseudomonadota</taxon>
        <taxon>Gammaproteobacteria</taxon>
        <taxon>Pseudomonadales</taxon>
        <taxon>Pseudomonadaceae</taxon>
        <taxon>Pseudomonas</taxon>
    </lineage>
</organism>
<protein>
    <recommendedName>
        <fullName evidence="3">Lipoprotein</fullName>
    </recommendedName>
</protein>
<evidence type="ECO:0000313" key="1">
    <source>
        <dbReference type="EMBL" id="QJP96059.1"/>
    </source>
</evidence>
<sequence length="182" mass="19820">MNKRALATLTLAFALAGCHSNVRDSSPNLLKDGVQLHQNTVAVDAQHAKVVMKASGSTIPVEFSIRRADDPDRRMEEVGTVVDSGRGQVFGWIAKLNEVGNSAVAKRFPQLETQADADKTLEVSGYANGPRTGVLHTCGPVSNSFTPERGKTYLVEFQFIGDNCVQHVFDITRPEKRIPVKS</sequence>